<evidence type="ECO:0000313" key="3">
    <source>
        <dbReference type="Proteomes" id="UP001367676"/>
    </source>
</evidence>
<accession>A0AAN9XXK7</accession>
<dbReference type="Pfam" id="PF02958">
    <property type="entry name" value="EcKL"/>
    <property type="match status" value="1"/>
</dbReference>
<dbReference type="InterPro" id="IPR004119">
    <property type="entry name" value="EcKL"/>
</dbReference>
<dbReference type="AlphaFoldDB" id="A0AAN9XXK7"/>
<evidence type="ECO:0000313" key="2">
    <source>
        <dbReference type="EMBL" id="KAK7572055.1"/>
    </source>
</evidence>
<name>A0AAN9XXK7_9HEMI</name>
<dbReference type="Gene3D" id="3.90.1200.10">
    <property type="match status" value="1"/>
</dbReference>
<reference evidence="2 3" key="1">
    <citation type="submission" date="2024-03" db="EMBL/GenBank/DDBJ databases">
        <title>Adaptation during the transition from Ophiocordyceps entomopathogen to insect associate is accompanied by gene loss and intensified selection.</title>
        <authorList>
            <person name="Ward C.M."/>
            <person name="Onetto C.A."/>
            <person name="Borneman A.R."/>
        </authorList>
    </citation>
    <scope>NUCLEOTIDE SEQUENCE [LARGE SCALE GENOMIC DNA]</scope>
    <source>
        <strain evidence="2">AWRI1</strain>
        <tissue evidence="2">Single Adult Female</tissue>
    </source>
</reference>
<gene>
    <name evidence="2" type="ORF">V9T40_014527</name>
</gene>
<dbReference type="PANTHER" id="PTHR11012:SF30">
    <property type="entry name" value="PROTEIN KINASE-LIKE DOMAIN-CONTAINING"/>
    <property type="match status" value="1"/>
</dbReference>
<dbReference type="SMART" id="SM00587">
    <property type="entry name" value="CHK"/>
    <property type="match status" value="1"/>
</dbReference>
<sequence length="405" mass="47430">MDAATIFGLTPEIFSSTQISQLGNLSESGDLTTAVNQYIRNFQTENHVKIISYTVTDNFEKDQHHGFSGVARMKFEYEMDRKKDLRQVRKKESGQVILKVPSLAPLYPLILMMDRSLFDREIFVYEKILPELYRLGQCKPFAPILYTVTKEKVLVLEDLSVDKFIPRDHTDWLDLNECRITLEVLARYHALGYKYLQSLSKNDPSRSLISLGPLVRESIQTIDEFYEIIKPHLSQQLQQKIIQLKEELQNTNISKLIHPRENSMLVLIHGDFRTGNILFKYDNNDLICEVKILDWQLTREASPVLELMFFFLNSISIETIKTHVNDLLNFYLEKLNNELISLNIDRSYSKAELDADMIYYKYRYFDLVCGIFERMINLAEPGTKRDSYIFSAVKWLNYLNENEII</sequence>
<dbReference type="Proteomes" id="UP001367676">
    <property type="component" value="Unassembled WGS sequence"/>
</dbReference>
<proteinExistence type="predicted"/>
<dbReference type="InterPro" id="IPR015897">
    <property type="entry name" value="CHK_kinase-like"/>
</dbReference>
<dbReference type="InterPro" id="IPR011009">
    <property type="entry name" value="Kinase-like_dom_sf"/>
</dbReference>
<feature type="domain" description="CHK kinase-like" evidence="1">
    <location>
        <begin position="154"/>
        <end position="341"/>
    </location>
</feature>
<dbReference type="EMBL" id="JBBCAQ010000038">
    <property type="protein sequence ID" value="KAK7572055.1"/>
    <property type="molecule type" value="Genomic_DNA"/>
</dbReference>
<keyword evidence="3" id="KW-1185">Reference proteome</keyword>
<comment type="caution">
    <text evidence="2">The sequence shown here is derived from an EMBL/GenBank/DDBJ whole genome shotgun (WGS) entry which is preliminary data.</text>
</comment>
<organism evidence="2 3">
    <name type="scientific">Parthenolecanium corni</name>
    <dbReference type="NCBI Taxonomy" id="536013"/>
    <lineage>
        <taxon>Eukaryota</taxon>
        <taxon>Metazoa</taxon>
        <taxon>Ecdysozoa</taxon>
        <taxon>Arthropoda</taxon>
        <taxon>Hexapoda</taxon>
        <taxon>Insecta</taxon>
        <taxon>Pterygota</taxon>
        <taxon>Neoptera</taxon>
        <taxon>Paraneoptera</taxon>
        <taxon>Hemiptera</taxon>
        <taxon>Sternorrhyncha</taxon>
        <taxon>Coccoidea</taxon>
        <taxon>Coccidae</taxon>
        <taxon>Parthenolecanium</taxon>
    </lineage>
</organism>
<evidence type="ECO:0000259" key="1">
    <source>
        <dbReference type="SMART" id="SM00587"/>
    </source>
</evidence>
<dbReference type="SUPFAM" id="SSF56112">
    <property type="entry name" value="Protein kinase-like (PK-like)"/>
    <property type="match status" value="1"/>
</dbReference>
<dbReference type="PANTHER" id="PTHR11012">
    <property type="entry name" value="PROTEIN KINASE-LIKE DOMAIN-CONTAINING"/>
    <property type="match status" value="1"/>
</dbReference>
<protein>
    <recommendedName>
        <fullName evidence="1">CHK kinase-like domain-containing protein</fullName>
    </recommendedName>
</protein>